<protein>
    <submittedName>
        <fullName evidence="1">Uncharacterized protein</fullName>
    </submittedName>
</protein>
<accession>A0A6L2KG98</accession>
<proteinExistence type="predicted"/>
<reference evidence="1" key="1">
    <citation type="journal article" date="2019" name="Sci. Rep.">
        <title>Draft genome of Tanacetum cinerariifolium, the natural source of mosquito coil.</title>
        <authorList>
            <person name="Yamashiro T."/>
            <person name="Shiraishi A."/>
            <person name="Satake H."/>
            <person name="Nakayama K."/>
        </authorList>
    </citation>
    <scope>NUCLEOTIDE SEQUENCE</scope>
</reference>
<dbReference type="AlphaFoldDB" id="A0A6L2KG98"/>
<dbReference type="EMBL" id="BKCJ010002349">
    <property type="protein sequence ID" value="GEU47949.1"/>
    <property type="molecule type" value="Genomic_DNA"/>
</dbReference>
<evidence type="ECO:0000313" key="1">
    <source>
        <dbReference type="EMBL" id="GEU47949.1"/>
    </source>
</evidence>
<gene>
    <name evidence="1" type="ORF">Tci_019927</name>
</gene>
<organism evidence="1">
    <name type="scientific">Tanacetum cinerariifolium</name>
    <name type="common">Dalmatian daisy</name>
    <name type="synonym">Chrysanthemum cinerariifolium</name>
    <dbReference type="NCBI Taxonomy" id="118510"/>
    <lineage>
        <taxon>Eukaryota</taxon>
        <taxon>Viridiplantae</taxon>
        <taxon>Streptophyta</taxon>
        <taxon>Embryophyta</taxon>
        <taxon>Tracheophyta</taxon>
        <taxon>Spermatophyta</taxon>
        <taxon>Magnoliopsida</taxon>
        <taxon>eudicotyledons</taxon>
        <taxon>Gunneridae</taxon>
        <taxon>Pentapetalae</taxon>
        <taxon>asterids</taxon>
        <taxon>campanulids</taxon>
        <taxon>Asterales</taxon>
        <taxon>Asteraceae</taxon>
        <taxon>Asteroideae</taxon>
        <taxon>Anthemideae</taxon>
        <taxon>Anthemidinae</taxon>
        <taxon>Tanacetum</taxon>
    </lineage>
</organism>
<comment type="caution">
    <text evidence="1">The sequence shown here is derived from an EMBL/GenBank/DDBJ whole genome shotgun (WGS) entry which is preliminary data.</text>
</comment>
<sequence length="291" mass="32580">MTDKDSSDAGTDNFEVDSVFDDNMITYDEYQIDSGVKAVPTVVSADKADKQSMIAVLQHMHTEIAGYVKVNDEHKLVNATLTAKLEWCKIELQALKRNKFVPQKELSQELVYWLPAAKIVSQSSTPTKPVAPFVHTRPVKSDVHKKVWKIKECITTFEKIIKERTAPPPSILSSHRCYEELSKANTYLRTTSLEKIAAQKAKIATLNAKTVGNKTSGTTKPANPKVIAPGMYAISPKYIVPQRRTYRETPIPLPKKKQVTFQETPKPLPRFTKKPVAPLLKKPNVNVPLST</sequence>
<name>A0A6L2KG98_TANCI</name>